<evidence type="ECO:0000313" key="3">
    <source>
        <dbReference type="EnsemblProtists" id="EKX42354"/>
    </source>
</evidence>
<keyword evidence="4" id="KW-1185">Reference proteome</keyword>
<protein>
    <recommendedName>
        <fullName evidence="5">Secreted protein</fullName>
    </recommendedName>
</protein>
<dbReference type="Proteomes" id="UP000011087">
    <property type="component" value="Unassembled WGS sequence"/>
</dbReference>
<evidence type="ECO:0000313" key="2">
    <source>
        <dbReference type="EMBL" id="EKX42354.1"/>
    </source>
</evidence>
<dbReference type="KEGG" id="gtt:GUITHDRAFT_153594"/>
<dbReference type="PaxDb" id="55529-EKX42354"/>
<dbReference type="EnsemblProtists" id="EKX42354">
    <property type="protein sequence ID" value="EKX42354"/>
    <property type="gene ID" value="GUITHDRAFT_153594"/>
</dbReference>
<gene>
    <name evidence="2" type="ORF">GUITHDRAFT_153594</name>
</gene>
<feature type="signal peptide" evidence="1">
    <location>
        <begin position="1"/>
        <end position="18"/>
    </location>
</feature>
<proteinExistence type="predicted"/>
<organism evidence="2">
    <name type="scientific">Guillardia theta (strain CCMP2712)</name>
    <name type="common">Cryptophyte</name>
    <dbReference type="NCBI Taxonomy" id="905079"/>
    <lineage>
        <taxon>Eukaryota</taxon>
        <taxon>Cryptophyceae</taxon>
        <taxon>Pyrenomonadales</taxon>
        <taxon>Geminigeraceae</taxon>
        <taxon>Guillardia</taxon>
    </lineage>
</organism>
<dbReference type="AlphaFoldDB" id="L1J2K3"/>
<dbReference type="RefSeq" id="XP_005829334.1">
    <property type="nucleotide sequence ID" value="XM_005829277.1"/>
</dbReference>
<name>L1J2K3_GUITC</name>
<feature type="chain" id="PRO_5008770824" description="Secreted protein" evidence="1">
    <location>
        <begin position="19"/>
        <end position="61"/>
    </location>
</feature>
<sequence>MSLSRFGVLSLSVSSLTCVSIVSVSQSSLSVRAVDNFELLLVLRRKSTSTDCKSRLSASNK</sequence>
<dbReference type="HOGENOM" id="CLU_2927470_0_0_1"/>
<evidence type="ECO:0000256" key="1">
    <source>
        <dbReference type="SAM" id="SignalP"/>
    </source>
</evidence>
<reference evidence="2 4" key="1">
    <citation type="journal article" date="2012" name="Nature">
        <title>Algal genomes reveal evolutionary mosaicism and the fate of nucleomorphs.</title>
        <authorList>
            <consortium name="DOE Joint Genome Institute"/>
            <person name="Curtis B.A."/>
            <person name="Tanifuji G."/>
            <person name="Burki F."/>
            <person name="Gruber A."/>
            <person name="Irimia M."/>
            <person name="Maruyama S."/>
            <person name="Arias M.C."/>
            <person name="Ball S.G."/>
            <person name="Gile G.H."/>
            <person name="Hirakawa Y."/>
            <person name="Hopkins J.F."/>
            <person name="Kuo A."/>
            <person name="Rensing S.A."/>
            <person name="Schmutz J."/>
            <person name="Symeonidi A."/>
            <person name="Elias M."/>
            <person name="Eveleigh R.J."/>
            <person name="Herman E.K."/>
            <person name="Klute M.J."/>
            <person name="Nakayama T."/>
            <person name="Obornik M."/>
            <person name="Reyes-Prieto A."/>
            <person name="Armbrust E.V."/>
            <person name="Aves S.J."/>
            <person name="Beiko R.G."/>
            <person name="Coutinho P."/>
            <person name="Dacks J.B."/>
            <person name="Durnford D.G."/>
            <person name="Fast N.M."/>
            <person name="Green B.R."/>
            <person name="Grisdale C.J."/>
            <person name="Hempel F."/>
            <person name="Henrissat B."/>
            <person name="Hoppner M.P."/>
            <person name="Ishida K."/>
            <person name="Kim E."/>
            <person name="Koreny L."/>
            <person name="Kroth P.G."/>
            <person name="Liu Y."/>
            <person name="Malik S.B."/>
            <person name="Maier U.G."/>
            <person name="McRose D."/>
            <person name="Mock T."/>
            <person name="Neilson J.A."/>
            <person name="Onodera N.T."/>
            <person name="Poole A.M."/>
            <person name="Pritham E.J."/>
            <person name="Richards T.A."/>
            <person name="Rocap G."/>
            <person name="Roy S.W."/>
            <person name="Sarai C."/>
            <person name="Schaack S."/>
            <person name="Shirato S."/>
            <person name="Slamovits C.H."/>
            <person name="Spencer D.F."/>
            <person name="Suzuki S."/>
            <person name="Worden A.Z."/>
            <person name="Zauner S."/>
            <person name="Barry K."/>
            <person name="Bell C."/>
            <person name="Bharti A.K."/>
            <person name="Crow J.A."/>
            <person name="Grimwood J."/>
            <person name="Kramer R."/>
            <person name="Lindquist E."/>
            <person name="Lucas S."/>
            <person name="Salamov A."/>
            <person name="McFadden G.I."/>
            <person name="Lane C.E."/>
            <person name="Keeling P.J."/>
            <person name="Gray M.W."/>
            <person name="Grigoriev I.V."/>
            <person name="Archibald J.M."/>
        </authorList>
    </citation>
    <scope>NUCLEOTIDE SEQUENCE</scope>
    <source>
        <strain evidence="2 4">CCMP2712</strain>
    </source>
</reference>
<dbReference type="EMBL" id="JH993017">
    <property type="protein sequence ID" value="EKX42354.1"/>
    <property type="molecule type" value="Genomic_DNA"/>
</dbReference>
<evidence type="ECO:0008006" key="5">
    <source>
        <dbReference type="Google" id="ProtNLM"/>
    </source>
</evidence>
<accession>L1J2K3</accession>
<reference evidence="4" key="2">
    <citation type="submission" date="2012-11" db="EMBL/GenBank/DDBJ databases">
        <authorList>
            <person name="Kuo A."/>
            <person name="Curtis B.A."/>
            <person name="Tanifuji G."/>
            <person name="Burki F."/>
            <person name="Gruber A."/>
            <person name="Irimia M."/>
            <person name="Maruyama S."/>
            <person name="Arias M.C."/>
            <person name="Ball S.G."/>
            <person name="Gile G.H."/>
            <person name="Hirakawa Y."/>
            <person name="Hopkins J.F."/>
            <person name="Rensing S.A."/>
            <person name="Schmutz J."/>
            <person name="Symeonidi A."/>
            <person name="Elias M."/>
            <person name="Eveleigh R.J."/>
            <person name="Herman E.K."/>
            <person name="Klute M.J."/>
            <person name="Nakayama T."/>
            <person name="Obornik M."/>
            <person name="Reyes-Prieto A."/>
            <person name="Armbrust E.V."/>
            <person name="Aves S.J."/>
            <person name="Beiko R.G."/>
            <person name="Coutinho P."/>
            <person name="Dacks J.B."/>
            <person name="Durnford D.G."/>
            <person name="Fast N.M."/>
            <person name="Green B.R."/>
            <person name="Grisdale C."/>
            <person name="Hempe F."/>
            <person name="Henrissat B."/>
            <person name="Hoppner M.P."/>
            <person name="Ishida K.-I."/>
            <person name="Kim E."/>
            <person name="Koreny L."/>
            <person name="Kroth P.G."/>
            <person name="Liu Y."/>
            <person name="Malik S.-B."/>
            <person name="Maier U.G."/>
            <person name="McRose D."/>
            <person name="Mock T."/>
            <person name="Neilson J.A."/>
            <person name="Onodera N.T."/>
            <person name="Poole A.M."/>
            <person name="Pritham E.J."/>
            <person name="Richards T.A."/>
            <person name="Rocap G."/>
            <person name="Roy S.W."/>
            <person name="Sarai C."/>
            <person name="Schaack S."/>
            <person name="Shirato S."/>
            <person name="Slamovits C.H."/>
            <person name="Spencer D.F."/>
            <person name="Suzuki S."/>
            <person name="Worden A.Z."/>
            <person name="Zauner S."/>
            <person name="Barry K."/>
            <person name="Bell C."/>
            <person name="Bharti A.K."/>
            <person name="Crow J.A."/>
            <person name="Grimwood J."/>
            <person name="Kramer R."/>
            <person name="Lindquist E."/>
            <person name="Lucas S."/>
            <person name="Salamov A."/>
            <person name="McFadden G.I."/>
            <person name="Lane C.E."/>
            <person name="Keeling P.J."/>
            <person name="Gray M.W."/>
            <person name="Grigoriev I.V."/>
            <person name="Archibald J.M."/>
        </authorList>
    </citation>
    <scope>NUCLEOTIDE SEQUENCE</scope>
    <source>
        <strain evidence="4">CCMP2712</strain>
    </source>
</reference>
<evidence type="ECO:0000313" key="4">
    <source>
        <dbReference type="Proteomes" id="UP000011087"/>
    </source>
</evidence>
<keyword evidence="1" id="KW-0732">Signal</keyword>
<dbReference type="GeneID" id="17299009"/>
<reference evidence="3" key="3">
    <citation type="submission" date="2016-03" db="UniProtKB">
        <authorList>
            <consortium name="EnsemblProtists"/>
        </authorList>
    </citation>
    <scope>IDENTIFICATION</scope>
</reference>